<proteinExistence type="predicted"/>
<evidence type="ECO:0000313" key="6">
    <source>
        <dbReference type="EMBL" id="PPV16014.1"/>
    </source>
</evidence>
<dbReference type="AlphaFoldDB" id="A0A2S7FCN0"/>
<dbReference type="PANTHER" id="PTHR44846:SF1">
    <property type="entry name" value="MANNOSYL-D-GLYCERATE TRANSPORT_METABOLISM SYSTEM REPRESSOR MNGR-RELATED"/>
    <property type="match status" value="1"/>
</dbReference>
<evidence type="ECO:0000313" key="10">
    <source>
        <dbReference type="Proteomes" id="UP000515243"/>
    </source>
</evidence>
<evidence type="ECO:0000313" key="8">
    <source>
        <dbReference type="Proteomes" id="UP000238081"/>
    </source>
</evidence>
<keyword evidence="2" id="KW-0238">DNA-binding</keyword>
<protein>
    <submittedName>
        <fullName evidence="6">GntR family transcriptional regulator</fullName>
    </submittedName>
    <submittedName>
        <fullName evidence="5">UTRA domain-containing protein</fullName>
    </submittedName>
</protein>
<feature type="domain" description="HTH gntR-type" evidence="4">
    <location>
        <begin position="2"/>
        <end position="70"/>
    </location>
</feature>
<dbReference type="SMART" id="SM00866">
    <property type="entry name" value="UTRA"/>
    <property type="match status" value="1"/>
</dbReference>
<organism evidence="6 8">
    <name type="scientific">Clostridium butyricum</name>
    <dbReference type="NCBI Taxonomy" id="1492"/>
    <lineage>
        <taxon>Bacteria</taxon>
        <taxon>Bacillati</taxon>
        <taxon>Bacillota</taxon>
        <taxon>Clostridia</taxon>
        <taxon>Eubacteriales</taxon>
        <taxon>Clostridiaceae</taxon>
        <taxon>Clostridium</taxon>
    </lineage>
</organism>
<dbReference type="Proteomes" id="UP000515243">
    <property type="component" value="Chromosome 1"/>
</dbReference>
<name>A0A2S7FCN0_CLOBU</name>
<reference evidence="6 8" key="1">
    <citation type="submission" date="2016-01" db="EMBL/GenBank/DDBJ databases">
        <title>Characterization of the Clostridium difficile lineages that are prevalent in Hong Kong and China.</title>
        <authorList>
            <person name="Kwok J.S.-L."/>
            <person name="Lam W.-Y."/>
            <person name="Ip M."/>
            <person name="Chan T.-F."/>
            <person name="Hawkey P.M."/>
            <person name="Tsui S.K.-W."/>
        </authorList>
    </citation>
    <scope>NUCLEOTIDE SEQUENCE [LARGE SCALE GENOMIC DNA]</scope>
    <source>
        <strain evidence="6 8">300064</strain>
    </source>
</reference>
<dbReference type="PANTHER" id="PTHR44846">
    <property type="entry name" value="MANNOSYL-D-GLYCERATE TRANSPORT/METABOLISM SYSTEM REPRESSOR MNGR-RELATED"/>
    <property type="match status" value="1"/>
</dbReference>
<reference evidence="7 10" key="2">
    <citation type="submission" date="2019-05" db="EMBL/GenBank/DDBJ databases">
        <authorList>
            <person name="Schori C."/>
            <person name="Ahrens C."/>
        </authorList>
    </citation>
    <scope>NUCLEOTIDE SEQUENCE [LARGE SCALE GENOMIC DNA]</scope>
    <source>
        <strain evidence="7 10">DSM 10702</strain>
    </source>
</reference>
<evidence type="ECO:0000313" key="9">
    <source>
        <dbReference type="Proteomes" id="UP000474042"/>
    </source>
</evidence>
<dbReference type="InterPro" id="IPR028978">
    <property type="entry name" value="Chorismate_lyase_/UTRA_dom_sf"/>
</dbReference>
<dbReference type="InterPro" id="IPR050679">
    <property type="entry name" value="Bact_HTH_transcr_reg"/>
</dbReference>
<dbReference type="RefSeq" id="WP_002582928.1">
    <property type="nucleotide sequence ID" value="NZ_AP019716.1"/>
</dbReference>
<evidence type="ECO:0000313" key="5">
    <source>
        <dbReference type="EMBL" id="NAS18568.1"/>
    </source>
</evidence>
<dbReference type="Pfam" id="PF00392">
    <property type="entry name" value="GntR"/>
    <property type="match status" value="1"/>
</dbReference>
<dbReference type="GeneID" id="92942600"/>
<dbReference type="GO" id="GO:0003700">
    <property type="term" value="F:DNA-binding transcription factor activity"/>
    <property type="evidence" value="ECO:0007669"/>
    <property type="project" value="InterPro"/>
</dbReference>
<dbReference type="Proteomes" id="UP000238081">
    <property type="component" value="Unassembled WGS sequence"/>
</dbReference>
<evidence type="ECO:0000256" key="1">
    <source>
        <dbReference type="ARBA" id="ARBA00023015"/>
    </source>
</evidence>
<accession>A0A2S7FCN0</accession>
<dbReference type="Proteomes" id="UP000474042">
    <property type="component" value="Unassembled WGS sequence"/>
</dbReference>
<evidence type="ECO:0000313" key="7">
    <source>
        <dbReference type="EMBL" id="QMW89491.1"/>
    </source>
</evidence>
<dbReference type="EMBL" id="WOFV02000037">
    <property type="protein sequence ID" value="NAS18568.1"/>
    <property type="molecule type" value="Genomic_DNA"/>
</dbReference>
<dbReference type="GO" id="GO:0045892">
    <property type="term" value="P:negative regulation of DNA-templated transcription"/>
    <property type="evidence" value="ECO:0007669"/>
    <property type="project" value="TreeGrafter"/>
</dbReference>
<keyword evidence="3" id="KW-0804">Transcription</keyword>
<dbReference type="SUPFAM" id="SSF46785">
    <property type="entry name" value="Winged helix' DNA-binding domain"/>
    <property type="match status" value="1"/>
</dbReference>
<dbReference type="SUPFAM" id="SSF64288">
    <property type="entry name" value="Chorismate lyase-like"/>
    <property type="match status" value="1"/>
</dbReference>
<evidence type="ECO:0000259" key="4">
    <source>
        <dbReference type="PROSITE" id="PS50949"/>
    </source>
</evidence>
<dbReference type="InterPro" id="IPR011663">
    <property type="entry name" value="UTRA"/>
</dbReference>
<evidence type="ECO:0000256" key="3">
    <source>
        <dbReference type="ARBA" id="ARBA00023163"/>
    </source>
</evidence>
<dbReference type="Pfam" id="PF07702">
    <property type="entry name" value="UTRA"/>
    <property type="match status" value="1"/>
</dbReference>
<gene>
    <name evidence="6" type="ORF">AWN73_10710</name>
    <name evidence="7" type="ORF">FF104_00545</name>
    <name evidence="5" type="ORF">GND98_011970</name>
</gene>
<dbReference type="OrthoDB" id="457376at2"/>
<dbReference type="KEGG" id="cbut:ATN24_00905"/>
<dbReference type="EMBL" id="CP040626">
    <property type="protein sequence ID" value="QMW89491.1"/>
    <property type="molecule type" value="Genomic_DNA"/>
</dbReference>
<dbReference type="Gene3D" id="3.40.1410.10">
    <property type="entry name" value="Chorismate lyase-like"/>
    <property type="match status" value="1"/>
</dbReference>
<dbReference type="CDD" id="cd07377">
    <property type="entry name" value="WHTH_GntR"/>
    <property type="match status" value="1"/>
</dbReference>
<dbReference type="Gene3D" id="1.10.10.10">
    <property type="entry name" value="Winged helix-like DNA-binding domain superfamily/Winged helix DNA-binding domain"/>
    <property type="match status" value="1"/>
</dbReference>
<dbReference type="PROSITE" id="PS50949">
    <property type="entry name" value="HTH_GNTR"/>
    <property type="match status" value="1"/>
</dbReference>
<dbReference type="InterPro" id="IPR036390">
    <property type="entry name" value="WH_DNA-bd_sf"/>
</dbReference>
<dbReference type="InterPro" id="IPR000524">
    <property type="entry name" value="Tscrpt_reg_HTH_GntR"/>
</dbReference>
<reference evidence="5 9" key="3">
    <citation type="submission" date="2020-01" db="EMBL/GenBank/DDBJ databases">
        <title>Genome sequence of a 1,3-propanediol producer, Clostridium butyricum S3.</title>
        <authorList>
            <person name="Zhou J."/>
        </authorList>
    </citation>
    <scope>NUCLEOTIDE SEQUENCE [LARGE SCALE GENOMIC DNA]</scope>
    <source>
        <strain evidence="5 9">S3</strain>
    </source>
</reference>
<sequence length="247" mass="29297">MLAKYEIIKQDIIQMIEEKKFKPGDKIYSEGELKKIYNVSSTTVVRALQDLVLSGYLIRKQGEGTYVRKSFKHRRAFFDEGSPIIEEFKNEYNEKKIIESKKILIVKEIEDAEIAEKLKVRANETLVKFCRVSYVNDTPWQVQNSYIPKKYLKKFDYNNLNENDRVSDEIKKALDINLMTLPMKQKIQVEFPISLKSLCDVLKVDENTPLYKLERITYYPAQIPFEFIRSYIHYKFYSIEIQTEDNV</sequence>
<dbReference type="EMBL" id="LRDH01000095">
    <property type="protein sequence ID" value="PPV16014.1"/>
    <property type="molecule type" value="Genomic_DNA"/>
</dbReference>
<keyword evidence="1" id="KW-0805">Transcription regulation</keyword>
<evidence type="ECO:0000256" key="2">
    <source>
        <dbReference type="ARBA" id="ARBA00023125"/>
    </source>
</evidence>
<dbReference type="GO" id="GO:0003677">
    <property type="term" value="F:DNA binding"/>
    <property type="evidence" value="ECO:0007669"/>
    <property type="project" value="UniProtKB-KW"/>
</dbReference>
<dbReference type="InterPro" id="IPR036388">
    <property type="entry name" value="WH-like_DNA-bd_sf"/>
</dbReference>
<dbReference type="SMART" id="SM00345">
    <property type="entry name" value="HTH_GNTR"/>
    <property type="match status" value="1"/>
</dbReference>